<keyword evidence="2" id="KW-0238">DNA-binding</keyword>
<sequence>MAGLTILNGKTNGIEHRVLCEQCKIQQRHTVEASVRKRLESDDWTGITEFEVIRCLNCDTLSFRREASNSEDYFYDHETEEYTSESSVDLYPNRTAGRFKIEGYWHLPPEVRAIYDELILAMNGEQPILAGLAVRILIEMICKNQSAGGKNLFAKIDDLKSKGVLTTSGAEILHKLRSMGNDSAHEAKPSTSKQLILAMDVVENLLQSVYIHPDEAKAAFK</sequence>
<protein>
    <submittedName>
        <fullName evidence="2">DNA-binding transcriptional regulator</fullName>
    </submittedName>
</protein>
<dbReference type="EMBL" id="BGKA01000169">
    <property type="protein sequence ID" value="GBH18626.1"/>
    <property type="molecule type" value="Genomic_DNA"/>
</dbReference>
<dbReference type="Proteomes" id="UP000248291">
    <property type="component" value="Unassembled WGS sequence"/>
</dbReference>
<evidence type="ECO:0000313" key="3">
    <source>
        <dbReference type="Proteomes" id="UP000248291"/>
    </source>
</evidence>
<comment type="caution">
    <text evidence="2">The sequence shown here is derived from an EMBL/GenBank/DDBJ whole genome shotgun (WGS) entry which is preliminary data.</text>
</comment>
<evidence type="ECO:0000313" key="2">
    <source>
        <dbReference type="EMBL" id="GBH18626.1"/>
    </source>
</evidence>
<organism evidence="2 3">
    <name type="scientific">Pseudomonas syringae pv. actinidiae</name>
    <dbReference type="NCBI Taxonomy" id="103796"/>
    <lineage>
        <taxon>Bacteria</taxon>
        <taxon>Pseudomonadati</taxon>
        <taxon>Pseudomonadota</taxon>
        <taxon>Gammaproteobacteria</taxon>
        <taxon>Pseudomonadales</taxon>
        <taxon>Pseudomonadaceae</taxon>
        <taxon>Pseudomonas</taxon>
        <taxon>Pseudomonas syringae</taxon>
    </lineage>
</organism>
<name>A0AAN4Q7G7_PSESF</name>
<evidence type="ECO:0000259" key="1">
    <source>
        <dbReference type="Pfam" id="PF13643"/>
    </source>
</evidence>
<gene>
    <name evidence="2" type="ORF">KPSA3_04615</name>
</gene>
<dbReference type="InterPro" id="IPR025285">
    <property type="entry name" value="DUF4145"/>
</dbReference>
<dbReference type="Pfam" id="PF13643">
    <property type="entry name" value="DUF4145"/>
    <property type="match status" value="1"/>
</dbReference>
<feature type="domain" description="DUF4145" evidence="1">
    <location>
        <begin position="121"/>
        <end position="203"/>
    </location>
</feature>
<dbReference type="GO" id="GO:0003677">
    <property type="term" value="F:DNA binding"/>
    <property type="evidence" value="ECO:0007669"/>
    <property type="project" value="UniProtKB-KW"/>
</dbReference>
<dbReference type="AlphaFoldDB" id="A0AAN4Q7G7"/>
<proteinExistence type="predicted"/>
<dbReference type="RefSeq" id="WP_017685135.1">
    <property type="nucleotide sequence ID" value="NZ_BGKA01000169.1"/>
</dbReference>
<accession>A0AAN4Q7G7</accession>
<reference evidence="2 3" key="1">
    <citation type="submission" date="2018-04" db="EMBL/GenBank/DDBJ databases">
        <title>Draft genome sequence of Pseudomonas syringae pv. actinidiae biovar 3 strains isolated from kiwifruit in Kagawa prefecture.</title>
        <authorList>
            <person name="Tabuchi M."/>
            <person name="Saito M."/>
            <person name="Fujiwara S."/>
            <person name="Sasa N."/>
            <person name="Akimitsu K."/>
            <person name="Gomi K."/>
            <person name="Konishi-Sugita S."/>
            <person name="Hamano K."/>
            <person name="Kataoka I."/>
        </authorList>
    </citation>
    <scope>NUCLEOTIDE SEQUENCE [LARGE SCALE GENOMIC DNA]</scope>
    <source>
        <strain evidence="2 3">MAFF212211</strain>
    </source>
</reference>